<evidence type="ECO:0000256" key="6">
    <source>
        <dbReference type="ARBA" id="ARBA00022806"/>
    </source>
</evidence>
<evidence type="ECO:0000256" key="2">
    <source>
        <dbReference type="ARBA" id="ARBA00005240"/>
    </source>
</evidence>
<evidence type="ECO:0000313" key="15">
    <source>
        <dbReference type="Proteomes" id="UP000794436"/>
    </source>
</evidence>
<dbReference type="PIRSF" id="PIRSF003033">
    <property type="entry name" value="Ku70"/>
    <property type="match status" value="1"/>
</dbReference>
<dbReference type="PANTHER" id="PTHR12604">
    <property type="entry name" value="KU AUTOANTIGEN DNA HELICASE"/>
    <property type="match status" value="1"/>
</dbReference>
<evidence type="ECO:0000259" key="13">
    <source>
        <dbReference type="PROSITE" id="PS50800"/>
    </source>
</evidence>
<comment type="similarity">
    <text evidence="2">Belongs to the ku70 family.</text>
</comment>
<name>A0A8K1CNB2_PYTOL</name>
<dbReference type="EMBL" id="SPLM01000036">
    <property type="protein sequence ID" value="TMW66490.1"/>
    <property type="molecule type" value="Genomic_DNA"/>
</dbReference>
<evidence type="ECO:0000256" key="5">
    <source>
        <dbReference type="ARBA" id="ARBA00022801"/>
    </source>
</evidence>
<dbReference type="InterPro" id="IPR006164">
    <property type="entry name" value="DNA_bd_Ku70/Ku80"/>
</dbReference>
<keyword evidence="10" id="KW-0234">DNA repair</keyword>
<dbReference type="SMART" id="SM00559">
    <property type="entry name" value="Ku78"/>
    <property type="match status" value="1"/>
</dbReference>
<dbReference type="PANTHER" id="PTHR12604:SF2">
    <property type="entry name" value="X-RAY REPAIR CROSS-COMPLEMENTING PROTEIN 6"/>
    <property type="match status" value="1"/>
</dbReference>
<dbReference type="Proteomes" id="UP000794436">
    <property type="component" value="Unassembled WGS sequence"/>
</dbReference>
<dbReference type="InterPro" id="IPR003034">
    <property type="entry name" value="SAP_dom"/>
</dbReference>
<dbReference type="InterPro" id="IPR047087">
    <property type="entry name" value="KU70_core_dom"/>
</dbReference>
<evidence type="ECO:0000256" key="3">
    <source>
        <dbReference type="ARBA" id="ARBA00022741"/>
    </source>
</evidence>
<dbReference type="FunFam" id="4.10.970.10:FF:000002">
    <property type="entry name" value="Atp-dependent dna helicase 2"/>
    <property type="match status" value="1"/>
</dbReference>
<keyword evidence="8" id="KW-0238">DNA-binding</keyword>
<dbReference type="GO" id="GO:0003684">
    <property type="term" value="F:damaged DNA binding"/>
    <property type="evidence" value="ECO:0007669"/>
    <property type="project" value="InterPro"/>
</dbReference>
<dbReference type="InterPro" id="IPR036465">
    <property type="entry name" value="vWFA_dom_sf"/>
</dbReference>
<dbReference type="PROSITE" id="PS50800">
    <property type="entry name" value="SAP"/>
    <property type="match status" value="1"/>
</dbReference>
<keyword evidence="5" id="KW-0378">Hydrolase</keyword>
<evidence type="ECO:0000256" key="8">
    <source>
        <dbReference type="ARBA" id="ARBA00023125"/>
    </source>
</evidence>
<dbReference type="GO" id="GO:0043564">
    <property type="term" value="C:Ku70:Ku80 complex"/>
    <property type="evidence" value="ECO:0007669"/>
    <property type="project" value="InterPro"/>
</dbReference>
<sequence length="640" mass="71440">MDVWGSQPLTGATGAAGDEEEEWEVADKGKDALIVLVDARKAMFAPYPHATDEANAPATWFHAILDLLVKLMKSKVVASDNSLLSVVFFGSGKRAETNTLEGIYELQSLGYPSAQRIKELQALLESGHDLQSEFQSLDNTDKLAFSNALWHCGISFSSANLKKKDSQRVWIFTNDDSCVVPDSDEVGRIQKQVQNHVELKRTLNLFYITPPDKDAFELSKFYSCVFKDFSADDDETMSMTDDALLQPAFPVSSLEDLMEGSLRKRFRKRRLTTFPLHITKDVSIGVELYALAVVQRKTYPVSLDASTNTPLKSETKWLCDDTGSYLTPDQIKKYIAYGGKRVYFSRDDVVQIKYYDAPGLQLICFKPLSSLNWNDNIRAPYFVYPCDGYIEGSSTAFLALLNSMVKREKYALARLIARKTSEPRLVALVPQEEAYDELGQVQPSGFHVVFLPYLDDVRDVQVDAPESAASDDQVTAAKELISKLKLAELPSFENPELQKHYASVQALALGEEQLEFDESKDTTLPDAEGFTQDEVKEAIERFKDVCGGDAIETPNLKRKSKAPAAKKTPKKKTARAGEDDDDQPVAGESFDKTEWAQLVATNAIQKKTIPELKEFLHAYGQPVSGRKGDLIDRVHEVLDS</sequence>
<dbReference type="Pfam" id="PF02037">
    <property type="entry name" value="SAP"/>
    <property type="match status" value="1"/>
</dbReference>
<feature type="region of interest" description="Disordered" evidence="12">
    <location>
        <begin position="552"/>
        <end position="592"/>
    </location>
</feature>
<dbReference type="AlphaFoldDB" id="A0A8K1CNB2"/>
<evidence type="ECO:0000256" key="4">
    <source>
        <dbReference type="ARBA" id="ARBA00022763"/>
    </source>
</evidence>
<dbReference type="Gene3D" id="4.10.970.10">
    <property type="entry name" value="Ku70, bridge and pillars"/>
    <property type="match status" value="1"/>
</dbReference>
<evidence type="ECO:0000256" key="10">
    <source>
        <dbReference type="ARBA" id="ARBA00023204"/>
    </source>
</evidence>
<protein>
    <recommendedName>
        <fullName evidence="13">SAP domain-containing protein</fullName>
    </recommendedName>
</protein>
<dbReference type="NCBIfam" id="TIGR00578">
    <property type="entry name" value="ku70"/>
    <property type="match status" value="1"/>
</dbReference>
<dbReference type="GO" id="GO:0006303">
    <property type="term" value="P:double-strand break repair via nonhomologous end joining"/>
    <property type="evidence" value="ECO:0007669"/>
    <property type="project" value="InterPro"/>
</dbReference>
<keyword evidence="11" id="KW-0539">Nucleus</keyword>
<dbReference type="GO" id="GO:0005524">
    <property type="term" value="F:ATP binding"/>
    <property type="evidence" value="ECO:0007669"/>
    <property type="project" value="UniProtKB-KW"/>
</dbReference>
<evidence type="ECO:0000256" key="11">
    <source>
        <dbReference type="ARBA" id="ARBA00023242"/>
    </source>
</evidence>
<evidence type="ECO:0000256" key="7">
    <source>
        <dbReference type="ARBA" id="ARBA00022840"/>
    </source>
</evidence>
<keyword evidence="9" id="KW-0233">DNA recombination</keyword>
<dbReference type="InterPro" id="IPR005161">
    <property type="entry name" value="Ku_N"/>
</dbReference>
<evidence type="ECO:0000256" key="12">
    <source>
        <dbReference type="SAM" id="MobiDB-lite"/>
    </source>
</evidence>
<dbReference type="OrthoDB" id="3249161at2759"/>
<keyword evidence="4" id="KW-0227">DNA damage</keyword>
<dbReference type="Gene3D" id="3.40.50.410">
    <property type="entry name" value="von Willebrand factor, type A domain"/>
    <property type="match status" value="1"/>
</dbReference>
<keyword evidence="3" id="KW-0547">Nucleotide-binding</keyword>
<dbReference type="FunFam" id="2.40.290.10:FF:000001">
    <property type="entry name" value="X-ray repair cross complementing 6"/>
    <property type="match status" value="1"/>
</dbReference>
<keyword evidence="15" id="KW-1185">Reference proteome</keyword>
<dbReference type="GO" id="GO:0006310">
    <property type="term" value="P:DNA recombination"/>
    <property type="evidence" value="ECO:0007669"/>
    <property type="project" value="UniProtKB-KW"/>
</dbReference>
<reference evidence="14" key="1">
    <citation type="submission" date="2019-03" db="EMBL/GenBank/DDBJ databases">
        <title>Long read genome sequence of the mycoparasitic Pythium oligandrum ATCC 38472 isolated from sugarbeet rhizosphere.</title>
        <authorList>
            <person name="Gaulin E."/>
        </authorList>
    </citation>
    <scope>NUCLEOTIDE SEQUENCE</scope>
    <source>
        <strain evidence="14">ATCC 38472_TT</strain>
    </source>
</reference>
<gene>
    <name evidence="14" type="ORF">Poli38472_004255</name>
</gene>
<evidence type="ECO:0000256" key="9">
    <source>
        <dbReference type="ARBA" id="ARBA00023172"/>
    </source>
</evidence>
<dbReference type="Pfam" id="PF02735">
    <property type="entry name" value="Ku"/>
    <property type="match status" value="1"/>
</dbReference>
<dbReference type="SUPFAM" id="SSF68906">
    <property type="entry name" value="SAP domain"/>
    <property type="match status" value="1"/>
</dbReference>
<organism evidence="14 15">
    <name type="scientific">Pythium oligandrum</name>
    <name type="common">Mycoparasitic fungus</name>
    <dbReference type="NCBI Taxonomy" id="41045"/>
    <lineage>
        <taxon>Eukaryota</taxon>
        <taxon>Sar</taxon>
        <taxon>Stramenopiles</taxon>
        <taxon>Oomycota</taxon>
        <taxon>Peronosporomycetes</taxon>
        <taxon>Pythiales</taxon>
        <taxon>Pythiaceae</taxon>
        <taxon>Pythium</taxon>
    </lineage>
</organism>
<comment type="caution">
    <text evidence="14">The sequence shown here is derived from an EMBL/GenBank/DDBJ whole genome shotgun (WGS) entry which is preliminary data.</text>
</comment>
<dbReference type="GO" id="GO:0003690">
    <property type="term" value="F:double-stranded DNA binding"/>
    <property type="evidence" value="ECO:0007669"/>
    <property type="project" value="TreeGrafter"/>
</dbReference>
<evidence type="ECO:0000313" key="14">
    <source>
        <dbReference type="EMBL" id="TMW66490.1"/>
    </source>
</evidence>
<comment type="subcellular location">
    <subcellularLocation>
        <location evidence="1">Nucleus</location>
    </subcellularLocation>
</comment>
<dbReference type="CDD" id="cd00788">
    <property type="entry name" value="KU70"/>
    <property type="match status" value="1"/>
</dbReference>
<accession>A0A8K1CNB2</accession>
<evidence type="ECO:0000256" key="1">
    <source>
        <dbReference type="ARBA" id="ARBA00004123"/>
    </source>
</evidence>
<dbReference type="InterPro" id="IPR005160">
    <property type="entry name" value="Ku_C"/>
</dbReference>
<dbReference type="GO" id="GO:0042162">
    <property type="term" value="F:telomeric DNA binding"/>
    <property type="evidence" value="ECO:0007669"/>
    <property type="project" value="InterPro"/>
</dbReference>
<dbReference type="InterPro" id="IPR006165">
    <property type="entry name" value="Ku70"/>
</dbReference>
<dbReference type="SUPFAM" id="SSF53300">
    <property type="entry name" value="vWA-like"/>
    <property type="match status" value="1"/>
</dbReference>
<dbReference type="SUPFAM" id="SSF100939">
    <property type="entry name" value="SPOC domain-like"/>
    <property type="match status" value="1"/>
</dbReference>
<proteinExistence type="inferred from homology"/>
<dbReference type="Gene3D" id="1.10.1600.10">
    <property type="match status" value="1"/>
</dbReference>
<feature type="region of interest" description="Disordered" evidence="12">
    <location>
        <begin position="1"/>
        <end position="22"/>
    </location>
</feature>
<dbReference type="InterPro" id="IPR027388">
    <property type="entry name" value="Ku70_bridge/pillars_dom_sf"/>
</dbReference>
<dbReference type="Pfam" id="PF03731">
    <property type="entry name" value="Ku_N"/>
    <property type="match status" value="1"/>
</dbReference>
<dbReference type="GO" id="GO:0016787">
    <property type="term" value="F:hydrolase activity"/>
    <property type="evidence" value="ECO:0007669"/>
    <property type="project" value="UniProtKB-KW"/>
</dbReference>
<dbReference type="GO" id="GO:0003678">
    <property type="term" value="F:DNA helicase activity"/>
    <property type="evidence" value="ECO:0007669"/>
    <property type="project" value="InterPro"/>
</dbReference>
<keyword evidence="6" id="KW-0347">Helicase</keyword>
<dbReference type="Gene3D" id="2.40.290.10">
    <property type="match status" value="1"/>
</dbReference>
<dbReference type="Pfam" id="PF03730">
    <property type="entry name" value="Ku_C"/>
    <property type="match status" value="1"/>
</dbReference>
<feature type="domain" description="SAP" evidence="13">
    <location>
        <begin position="604"/>
        <end position="638"/>
    </location>
</feature>
<dbReference type="InterPro" id="IPR036361">
    <property type="entry name" value="SAP_dom_sf"/>
</dbReference>
<dbReference type="Gene3D" id="1.10.720.30">
    <property type="entry name" value="SAP domain"/>
    <property type="match status" value="1"/>
</dbReference>
<keyword evidence="7" id="KW-0067">ATP-binding</keyword>
<dbReference type="InterPro" id="IPR016194">
    <property type="entry name" value="SPOC-like_C_dom_sf"/>
</dbReference>
<dbReference type="GO" id="GO:0000723">
    <property type="term" value="P:telomere maintenance"/>
    <property type="evidence" value="ECO:0007669"/>
    <property type="project" value="InterPro"/>
</dbReference>